<dbReference type="EMBL" id="FOXO01000034">
    <property type="protein sequence ID" value="SFQ32931.1"/>
    <property type="molecule type" value="Genomic_DNA"/>
</dbReference>
<protein>
    <submittedName>
        <fullName evidence="2">Protein N-acetyltransferase, RimJ/RimL family</fullName>
    </submittedName>
</protein>
<dbReference type="GO" id="GO:0016747">
    <property type="term" value="F:acyltransferase activity, transferring groups other than amino-acyl groups"/>
    <property type="evidence" value="ECO:0007669"/>
    <property type="project" value="InterPro"/>
</dbReference>
<dbReference type="Proteomes" id="UP000182624">
    <property type="component" value="Unassembled WGS sequence"/>
</dbReference>
<dbReference type="OrthoDB" id="9785602at2"/>
<reference evidence="3" key="1">
    <citation type="submission" date="2016-10" db="EMBL/GenBank/DDBJ databases">
        <authorList>
            <person name="Varghese N."/>
            <person name="Submissions S."/>
        </authorList>
    </citation>
    <scope>NUCLEOTIDE SEQUENCE [LARGE SCALE GENOMIC DNA]</scope>
    <source>
        <strain evidence="3">P18</strain>
    </source>
</reference>
<proteinExistence type="predicted"/>
<dbReference type="InterPro" id="IPR000182">
    <property type="entry name" value="GNAT_dom"/>
</dbReference>
<dbReference type="RefSeq" id="WP_074891290.1">
    <property type="nucleotide sequence ID" value="NZ_FOXO01000034.1"/>
</dbReference>
<organism evidence="2 3">
    <name type="scientific">Butyrivibrio proteoclasticus</name>
    <dbReference type="NCBI Taxonomy" id="43305"/>
    <lineage>
        <taxon>Bacteria</taxon>
        <taxon>Bacillati</taxon>
        <taxon>Bacillota</taxon>
        <taxon>Clostridia</taxon>
        <taxon>Lachnospirales</taxon>
        <taxon>Lachnospiraceae</taxon>
        <taxon>Butyrivibrio</taxon>
    </lineage>
</organism>
<name>A0A1I5XLT1_9FIRM</name>
<accession>A0A1I5XLT1</accession>
<dbReference type="PANTHER" id="PTHR43328">
    <property type="entry name" value="ACETYLTRANSFERASE-RELATED"/>
    <property type="match status" value="1"/>
</dbReference>
<gene>
    <name evidence="2" type="ORF">SAMN04487928_13431</name>
</gene>
<feature type="domain" description="N-acetyltransferase" evidence="1">
    <location>
        <begin position="2"/>
        <end position="154"/>
    </location>
</feature>
<dbReference type="Pfam" id="PF13302">
    <property type="entry name" value="Acetyltransf_3"/>
    <property type="match status" value="1"/>
</dbReference>
<keyword evidence="2" id="KW-0808">Transferase</keyword>
<dbReference type="SUPFAM" id="SSF55729">
    <property type="entry name" value="Acyl-CoA N-acyltransferases (Nat)"/>
    <property type="match status" value="1"/>
</dbReference>
<evidence type="ECO:0000313" key="2">
    <source>
        <dbReference type="EMBL" id="SFQ32931.1"/>
    </source>
</evidence>
<evidence type="ECO:0000259" key="1">
    <source>
        <dbReference type="PROSITE" id="PS51186"/>
    </source>
</evidence>
<keyword evidence="3" id="KW-1185">Reference proteome</keyword>
<sequence>MLTIVIPNLEDLWFREELMADEETMSYNAKWGGTIPFPRDEWESWYEAWVRNPGAHRYYRYLINSEDEYVGEIAYHYDKARDIYICDVIILARYRNQGYGTEALLQLCKAAKENGITVIHDDIAADNPSYQLFLKNGFEIEYQNEDVIMVKRML</sequence>
<dbReference type="InterPro" id="IPR016181">
    <property type="entry name" value="Acyl_CoA_acyltransferase"/>
</dbReference>
<dbReference type="CDD" id="cd04301">
    <property type="entry name" value="NAT_SF"/>
    <property type="match status" value="1"/>
</dbReference>
<evidence type="ECO:0000313" key="3">
    <source>
        <dbReference type="Proteomes" id="UP000182624"/>
    </source>
</evidence>
<dbReference type="PANTHER" id="PTHR43328:SF1">
    <property type="entry name" value="N-ACETYLTRANSFERASE DOMAIN-CONTAINING PROTEIN"/>
    <property type="match status" value="1"/>
</dbReference>
<dbReference type="Gene3D" id="3.40.630.30">
    <property type="match status" value="1"/>
</dbReference>
<dbReference type="AlphaFoldDB" id="A0A1I5XLT1"/>
<dbReference type="PROSITE" id="PS51186">
    <property type="entry name" value="GNAT"/>
    <property type="match status" value="1"/>
</dbReference>